<dbReference type="NCBIfam" id="NF045862">
    <property type="entry name" value="glide_MMOB1630"/>
    <property type="match status" value="1"/>
</dbReference>
<dbReference type="eggNOG" id="ENOG5032GAH">
    <property type="taxonomic scope" value="Bacteria"/>
</dbReference>
<dbReference type="EMBL" id="AL445563">
    <property type="protein sequence ID" value="CAC13404.1"/>
    <property type="molecule type" value="Genomic_DNA"/>
</dbReference>
<dbReference type="HOGENOM" id="CLU_723255_0_0_14"/>
<evidence type="ECO:0000313" key="3">
    <source>
        <dbReference type="Proteomes" id="UP000000528"/>
    </source>
</evidence>
<dbReference type="AlphaFoldDB" id="Q98QX9"/>
<protein>
    <submittedName>
        <fullName evidence="2">Uncharacterized protein</fullName>
    </submittedName>
</protein>
<reference evidence="2 3" key="1">
    <citation type="journal article" date="2001" name="Nucleic Acids Res.">
        <title>The complete genome sequence of the murine respiratory pathogen Mycoplasma pulmonis.</title>
        <authorList>
            <person name="Chambaud I."/>
            <person name="Heilig R."/>
            <person name="Ferris S."/>
            <person name="Barbe V."/>
            <person name="Samson D."/>
            <person name="Galisson F."/>
            <person name="Moszer I."/>
            <person name="Dybvig K."/>
            <person name="Wroblewski H."/>
            <person name="Viari A."/>
            <person name="Rocha E.P.C."/>
            <person name="Blanchard A."/>
        </authorList>
    </citation>
    <scope>NUCLEOTIDE SEQUENCE [LARGE SCALE GENOMIC DNA]</scope>
    <source>
        <strain evidence="2 3">UAB CTIP</strain>
    </source>
</reference>
<dbReference type="STRING" id="272635.gene:17576819"/>
<dbReference type="RefSeq" id="WP_010925035.1">
    <property type="nucleotide sequence ID" value="NC_002771.1"/>
</dbReference>
<sequence length="382" mass="45180">MKRKEIEERKNNFEFFSNYIDISKISLLYNLNKEIQDLNTIKSLRKSHSVLLSKINEKWLKKYNNYYLNVNKKLPSLYILVDAKQDDEYAEIALNKLKEIMVERITLNDYVITIGWKTHKLAESMGFQIIDKLDFSAFEKIDLLSERLSSILEIGLQNYVFSKSVLLIAENDIETKGIIEKIIIPFDKSSLEQKMEILDDDGIPIKDDEFEEDENWISHYEDIINAIDLRKNKWKPDVVGFYNKMSKALIKSEFYEIKIKRNIQTLKLQLAILEDKKRNVNEQLEDLQKKWNKVRKEETTNKSLILFAAFKAKKKQLELSDLEEKKAEKLADKIRKTNAIKNKEHILLKEEESLTKATTNLKKVKTKEPQLEKRKKKIKEEI</sequence>
<keyword evidence="1" id="KW-0175">Coiled coil</keyword>
<accession>Q98QX9</accession>
<dbReference type="KEGG" id="mpu:MYPU_2310"/>
<organism evidence="3">
    <name type="scientific">Mycoplasmopsis pulmonis (strain UAB CTIP)</name>
    <name type="common">Mycoplasma pulmonis</name>
    <dbReference type="NCBI Taxonomy" id="272635"/>
    <lineage>
        <taxon>Bacteria</taxon>
        <taxon>Bacillati</taxon>
        <taxon>Mycoplasmatota</taxon>
        <taxon>Mycoplasmoidales</taxon>
        <taxon>Metamycoplasmataceae</taxon>
        <taxon>Mycoplasmopsis</taxon>
    </lineage>
</organism>
<proteinExistence type="predicted"/>
<evidence type="ECO:0000313" key="2">
    <source>
        <dbReference type="EMBL" id="CAC13404.1"/>
    </source>
</evidence>
<dbReference type="BioCyc" id="MPUL272635:G1GT6-232-MONOMER"/>
<evidence type="ECO:0000256" key="1">
    <source>
        <dbReference type="SAM" id="Coils"/>
    </source>
</evidence>
<dbReference type="PIR" id="G90540">
    <property type="entry name" value="G90540"/>
</dbReference>
<feature type="coiled-coil region" evidence="1">
    <location>
        <begin position="256"/>
        <end position="332"/>
    </location>
</feature>
<name>Q98QX9_MYCPU</name>
<keyword evidence="3" id="KW-1185">Reference proteome</keyword>
<dbReference type="Proteomes" id="UP000000528">
    <property type="component" value="Chromosome"/>
</dbReference>
<gene>
    <name evidence="2" type="ordered locus">MYPU_2310</name>
</gene>